<evidence type="ECO:0000313" key="3">
    <source>
        <dbReference type="EMBL" id="KFM25480.1"/>
    </source>
</evidence>
<evidence type="ECO:0000313" key="4">
    <source>
        <dbReference type="Proteomes" id="UP000028924"/>
    </source>
</evidence>
<organism evidence="2">
    <name type="scientific">Auxenochlorella protothecoides</name>
    <name type="common">Green microalga</name>
    <name type="synonym">Chlorella protothecoides</name>
    <dbReference type="NCBI Taxonomy" id="3075"/>
    <lineage>
        <taxon>Eukaryota</taxon>
        <taxon>Viridiplantae</taxon>
        <taxon>Chlorophyta</taxon>
        <taxon>core chlorophytes</taxon>
        <taxon>Trebouxiophyceae</taxon>
        <taxon>Chlorellales</taxon>
        <taxon>Chlorellaceae</taxon>
        <taxon>Auxenochlorella</taxon>
    </lineage>
</organism>
<protein>
    <submittedName>
        <fullName evidence="2">Plastid integral membrane protein</fullName>
    </submittedName>
</protein>
<feature type="transmembrane region" description="Helical" evidence="1">
    <location>
        <begin position="79"/>
        <end position="98"/>
    </location>
</feature>
<accession>V5NDV3</accession>
<sequence>MFGAGSLAAAGRGSLPPLPSTPPKPIGFAYNERVAAALLPSLIILAGFDGGSMASILMVGGMAVYILDTLRQKEMAFGVAWATLGLALLAAASGKLFLASEMPGILAALVLLITAACLALTGLWISIQFRWIQLQYPVVVAGFEKTLIGGSFPVAAAVQSWALTVAAGVDAAPFLLVALLCTLYHLLALPLEPSLAPRGRGGWGDPGEGAAAFFLVATLPAGMYAVAEAADLAHWVHAWSLLLLASLPLLAVACMPRGLWWLGAGERVRRLRAGLLLASLAAALAGLEARVVFRSYAQYLRLPPPWSYLAVTVAVYGAAALLLLHAVGALEPEVERAMAGPVLVVGAAVGALALGLPLWVMPAPLAAAAGLAGWAETRRAGDYGVFVLGTLLAAAWFLHHHFWFLERAPATWLMACLYASKAALLVLPRARLLGPVPRPGPGRNTAAPPVRGGARRNARPPPGVTALLAAGCVAAVALARFAVFDVLRALGRRRPGEAALLGALLLLLCACLAPLHAPSAPLLQAIIVLSFLALAGVMVALSAPPRAAPAGAFLAGDESSGAPTAWPAAPLLAALWSLGFPLALLAAVAAGQRPVPERMAAAAARLFPDSARDAAAERAMALQAAVLAAWAAQAAVLALALKLRGARGWGDAVRAARDLAGGAALLAPQAWALAGLGSEKAQPLGRAALAALLGLCLGGGLLARSGELKALGAGTAVVLGLQAAEASRARAALHAAI</sequence>
<reference evidence="2" key="1">
    <citation type="submission" date="2013-08" db="EMBL/GenBank/DDBJ databases">
        <title>Identification of sporopollenin as the outer layer of cell wall in microalga Chlorella protothecoides.</title>
        <authorList>
            <person name="He X."/>
            <person name="Dai J."/>
            <person name="Wu Q."/>
        </authorList>
    </citation>
    <scope>NUCLEOTIDE SEQUENCE</scope>
    <source>
        <strain evidence="2">0710</strain>
    </source>
</reference>
<dbReference type="RefSeq" id="XP_011398376.1">
    <property type="nucleotide sequence ID" value="XM_011400074.1"/>
</dbReference>
<feature type="transmembrane region" description="Helical" evidence="1">
    <location>
        <begin position="274"/>
        <end position="293"/>
    </location>
</feature>
<feature type="transmembrane region" description="Helical" evidence="1">
    <location>
        <begin position="146"/>
        <end position="165"/>
    </location>
</feature>
<dbReference type="PANTHER" id="PTHR35313">
    <property type="entry name" value="NO EXINE FORMATION 1"/>
    <property type="match status" value="1"/>
</dbReference>
<keyword evidence="1" id="KW-0812">Transmembrane</keyword>
<dbReference type="AlphaFoldDB" id="V5NDV3"/>
<feature type="transmembrane region" description="Helical" evidence="1">
    <location>
        <begin position="104"/>
        <end position="125"/>
    </location>
</feature>
<feature type="transmembrane region" description="Helical" evidence="1">
    <location>
        <begin position="523"/>
        <end position="543"/>
    </location>
</feature>
<feature type="transmembrane region" description="Helical" evidence="1">
    <location>
        <begin position="42"/>
        <end position="67"/>
    </location>
</feature>
<feature type="transmembrane region" description="Helical" evidence="1">
    <location>
        <begin position="564"/>
        <end position="589"/>
    </location>
</feature>
<feature type="transmembrane region" description="Helical" evidence="1">
    <location>
        <begin position="210"/>
        <end position="227"/>
    </location>
</feature>
<dbReference type="EMBL" id="KF517423">
    <property type="protein sequence ID" value="AHA86558.1"/>
    <property type="molecule type" value="mRNA"/>
</dbReference>
<feature type="transmembrane region" description="Helical" evidence="1">
    <location>
        <begin position="620"/>
        <end position="639"/>
    </location>
</feature>
<evidence type="ECO:0000256" key="1">
    <source>
        <dbReference type="SAM" id="Phobius"/>
    </source>
</evidence>
<dbReference type="EMBL" id="KL662119">
    <property type="protein sequence ID" value="KFM25480.1"/>
    <property type="molecule type" value="Genomic_DNA"/>
</dbReference>
<feature type="transmembrane region" description="Helical" evidence="1">
    <location>
        <begin position="466"/>
        <end position="487"/>
    </location>
</feature>
<feature type="transmembrane region" description="Helical" evidence="1">
    <location>
        <begin position="171"/>
        <end position="189"/>
    </location>
</feature>
<feature type="transmembrane region" description="Helical" evidence="1">
    <location>
        <begin position="239"/>
        <end position="262"/>
    </location>
</feature>
<proteinExistence type="evidence at transcript level"/>
<feature type="transmembrane region" description="Helical" evidence="1">
    <location>
        <begin position="499"/>
        <end position="517"/>
    </location>
</feature>
<feature type="transmembrane region" description="Helical" evidence="1">
    <location>
        <begin position="342"/>
        <end position="360"/>
    </location>
</feature>
<dbReference type="PANTHER" id="PTHR35313:SF1">
    <property type="entry name" value="NO EXINE FORMATION 1"/>
    <property type="match status" value="1"/>
</dbReference>
<keyword evidence="1" id="KW-1133">Transmembrane helix</keyword>
<dbReference type="KEGG" id="apro:F751_0507"/>
<name>V5NDV3_AUXPR</name>
<dbReference type="eggNOG" id="ENOG502QRPB">
    <property type="taxonomic scope" value="Eukaryota"/>
</dbReference>
<reference evidence="3 4" key="2">
    <citation type="journal article" date="2014" name="BMC Genomics">
        <title>Oil accumulation mechanisms of the oleaginous microalga Chlorella protothecoides revealed through its genome, transcriptomes, and proteomes.</title>
        <authorList>
            <person name="Gao C."/>
            <person name="Wang Y."/>
            <person name="Shen Y."/>
            <person name="Yan D."/>
            <person name="He X."/>
            <person name="Dai J."/>
            <person name="Wu Q."/>
        </authorList>
    </citation>
    <scope>NUCLEOTIDE SEQUENCE [LARGE SCALE GENOMIC DNA]</scope>
    <source>
        <strain evidence="3 4">0710</strain>
    </source>
</reference>
<keyword evidence="4" id="KW-1185">Reference proteome</keyword>
<evidence type="ECO:0000313" key="2">
    <source>
        <dbReference type="EMBL" id="AHA86558.1"/>
    </source>
</evidence>
<dbReference type="STRING" id="3075.V5NDV3"/>
<feature type="transmembrane region" description="Helical" evidence="1">
    <location>
        <begin position="380"/>
        <end position="398"/>
    </location>
</feature>
<keyword evidence="1" id="KW-0472">Membrane</keyword>
<dbReference type="Proteomes" id="UP000028924">
    <property type="component" value="Unassembled WGS sequence"/>
</dbReference>
<gene>
    <name evidence="3" type="ORF">F751_0507</name>
</gene>
<dbReference type="OrthoDB" id="10046650at2759"/>
<feature type="transmembrane region" description="Helical" evidence="1">
    <location>
        <begin position="305"/>
        <end position="330"/>
    </location>
</feature>
<dbReference type="GeneID" id="23611898"/>